<name>A0A2T2X9T0_9FIRM</name>
<feature type="transmembrane region" description="Helical" evidence="1">
    <location>
        <begin position="203"/>
        <end position="226"/>
    </location>
</feature>
<comment type="caution">
    <text evidence="2">The sequence shown here is derived from an EMBL/GenBank/DDBJ whole genome shotgun (WGS) entry which is preliminary data.</text>
</comment>
<keyword evidence="1" id="KW-0472">Membrane</keyword>
<keyword evidence="1" id="KW-1133">Transmembrane helix</keyword>
<feature type="transmembrane region" description="Helical" evidence="1">
    <location>
        <begin position="246"/>
        <end position="273"/>
    </location>
</feature>
<proteinExistence type="predicted"/>
<evidence type="ECO:0000313" key="2">
    <source>
        <dbReference type="EMBL" id="PSR31208.1"/>
    </source>
</evidence>
<accession>A0A2T2X9T0</accession>
<feature type="transmembrane region" description="Helical" evidence="1">
    <location>
        <begin position="44"/>
        <end position="68"/>
    </location>
</feature>
<feature type="transmembrane region" description="Helical" evidence="1">
    <location>
        <begin position="15"/>
        <end position="37"/>
    </location>
</feature>
<keyword evidence="1" id="KW-0812">Transmembrane</keyword>
<feature type="transmembrane region" description="Helical" evidence="1">
    <location>
        <begin position="152"/>
        <end position="182"/>
    </location>
</feature>
<feature type="transmembrane region" description="Helical" evidence="1">
    <location>
        <begin position="74"/>
        <end position="100"/>
    </location>
</feature>
<evidence type="ECO:0000313" key="3">
    <source>
        <dbReference type="Proteomes" id="UP000242972"/>
    </source>
</evidence>
<evidence type="ECO:0000256" key="1">
    <source>
        <dbReference type="SAM" id="Phobius"/>
    </source>
</evidence>
<protein>
    <submittedName>
        <fullName evidence="2">Uncharacterized protein</fullName>
    </submittedName>
</protein>
<organism evidence="2 3">
    <name type="scientific">Sulfobacillus benefaciens</name>
    <dbReference type="NCBI Taxonomy" id="453960"/>
    <lineage>
        <taxon>Bacteria</taxon>
        <taxon>Bacillati</taxon>
        <taxon>Bacillota</taxon>
        <taxon>Clostridia</taxon>
        <taxon>Eubacteriales</taxon>
        <taxon>Clostridiales Family XVII. Incertae Sedis</taxon>
        <taxon>Sulfobacillus</taxon>
    </lineage>
</organism>
<gene>
    <name evidence="2" type="ORF">C7B46_17125</name>
</gene>
<dbReference type="EMBL" id="PXYW01000067">
    <property type="protein sequence ID" value="PSR31208.1"/>
    <property type="molecule type" value="Genomic_DNA"/>
</dbReference>
<dbReference type="AlphaFoldDB" id="A0A2T2X9T0"/>
<reference evidence="2 3" key="1">
    <citation type="journal article" date="2014" name="BMC Genomics">
        <title>Comparison of environmental and isolate Sulfobacillus genomes reveals diverse carbon, sulfur, nitrogen, and hydrogen metabolisms.</title>
        <authorList>
            <person name="Justice N.B."/>
            <person name="Norman A."/>
            <person name="Brown C.T."/>
            <person name="Singh A."/>
            <person name="Thomas B.C."/>
            <person name="Banfield J.F."/>
        </authorList>
    </citation>
    <scope>NUCLEOTIDE SEQUENCE [LARGE SCALE GENOMIC DNA]</scope>
    <source>
        <strain evidence="2">AMDSBA4</strain>
    </source>
</reference>
<sequence length="319" mass="34417">MTGLMWLTGRLRSGAIFLGSLYLIVWIVLLPTLWLALVQDTGPAFGAVLMLILPIVVIEILLNGLVWLIVAVPWIMGVVLTVLGQILWLTAPLVFLPTAFLSAIPDVGSGLTGASHFLETFVEHLGLTVTACGAALFWVAQRLRSVNQVAVTAYLAAISIMGIIWGATSLAPLVVFLVLWLMVYAKMQQDATIGRDIRRLFQIAATGAVIANIAAVPMTTALAHGVTQWTQGLSVSLFGPTSAPPWASLLPATGSVAVIWHVIFWVGLLWGIWRPGDLWRHVPPAMQGSVRQWWSALLEGLHVPPMHTKVSSSADTSSR</sequence>
<dbReference type="Proteomes" id="UP000242972">
    <property type="component" value="Unassembled WGS sequence"/>
</dbReference>